<dbReference type="SUPFAM" id="SSF51695">
    <property type="entry name" value="PLC-like phosphodiesterases"/>
    <property type="match status" value="1"/>
</dbReference>
<feature type="domain" description="GP-PDE" evidence="1">
    <location>
        <begin position="11"/>
        <end position="252"/>
    </location>
</feature>
<comment type="caution">
    <text evidence="2">The sequence shown here is derived from an EMBL/GenBank/DDBJ whole genome shotgun (WGS) entry which is preliminary data.</text>
</comment>
<dbReference type="GO" id="GO:0008889">
    <property type="term" value="F:glycerophosphodiester phosphodiesterase activity"/>
    <property type="evidence" value="ECO:0007669"/>
    <property type="project" value="UniProtKB-EC"/>
</dbReference>
<dbReference type="InterPro" id="IPR030395">
    <property type="entry name" value="GP_PDE_dom"/>
</dbReference>
<dbReference type="PANTHER" id="PTHR43805">
    <property type="entry name" value="GLYCEROPHOSPHORYL DIESTER PHOSPHODIESTERASE"/>
    <property type="match status" value="1"/>
</dbReference>
<evidence type="ECO:0000313" key="2">
    <source>
        <dbReference type="EMBL" id="MDR6166438.1"/>
    </source>
</evidence>
<dbReference type="PROSITE" id="PS51704">
    <property type="entry name" value="GP_PDE"/>
    <property type="match status" value="1"/>
</dbReference>
<dbReference type="PANTHER" id="PTHR43805:SF1">
    <property type="entry name" value="GP-PDE DOMAIN-CONTAINING PROTEIN"/>
    <property type="match status" value="1"/>
</dbReference>
<reference evidence="2 3" key="1">
    <citation type="submission" date="2023-08" db="EMBL/GenBank/DDBJ databases">
        <title>Functional and genomic diversity of the sorghum phyllosphere microbiome.</title>
        <authorList>
            <person name="Shade A."/>
        </authorList>
    </citation>
    <scope>NUCLEOTIDE SEQUENCE [LARGE SCALE GENOMIC DNA]</scope>
    <source>
        <strain evidence="2 3">SORGH_AS_0919</strain>
    </source>
</reference>
<dbReference type="RefSeq" id="WP_309664790.1">
    <property type="nucleotide sequence ID" value="NZ_JAVIZA010000001.1"/>
</dbReference>
<dbReference type="Pfam" id="PF03009">
    <property type="entry name" value="GDPD"/>
    <property type="match status" value="1"/>
</dbReference>
<accession>A0ABU1HXR7</accession>
<evidence type="ECO:0000259" key="1">
    <source>
        <dbReference type="PROSITE" id="PS51704"/>
    </source>
</evidence>
<keyword evidence="3" id="KW-1185">Reference proteome</keyword>
<organism evidence="2 3">
    <name type="scientific">Microbacterium paludicola</name>
    <dbReference type="NCBI Taxonomy" id="300019"/>
    <lineage>
        <taxon>Bacteria</taxon>
        <taxon>Bacillati</taxon>
        <taxon>Actinomycetota</taxon>
        <taxon>Actinomycetes</taxon>
        <taxon>Micrococcales</taxon>
        <taxon>Microbacteriaceae</taxon>
        <taxon>Microbacterium</taxon>
    </lineage>
</organism>
<protein>
    <submittedName>
        <fullName evidence="2">Glycerophosphoryl diester phosphodiesterase</fullName>
        <ecNumber evidence="2">3.1.4.46</ecNumber>
    </submittedName>
</protein>
<name>A0ABU1HXR7_9MICO</name>
<sequence>MTHPYFASERPRILAHRGFVPPDSEGIVENTFAAFAAAHALGVRYVESDCHLSADGTVILFHDADLSRVTGDPRPIADVGDRELEALMADRGGLVTLAQALDAFPSLLFNLDVKADAAAERVGQLVGPYADRVLLTSFSDRTRERALRAARAAGGRPATSAGTIRIAALVAAVASGVPWLMSRALRGIDAVQVPERRGLVRIVSPRMIRAVHRAGVEMHVWTVNDADGMRRLLAAGVDGIVTDRADRAMTVAAGER</sequence>
<dbReference type="EC" id="3.1.4.46" evidence="2"/>
<dbReference type="EMBL" id="JAVIZA010000001">
    <property type="protein sequence ID" value="MDR6166438.1"/>
    <property type="molecule type" value="Genomic_DNA"/>
</dbReference>
<evidence type="ECO:0000313" key="3">
    <source>
        <dbReference type="Proteomes" id="UP001260188"/>
    </source>
</evidence>
<dbReference type="Gene3D" id="3.20.20.190">
    <property type="entry name" value="Phosphatidylinositol (PI) phosphodiesterase"/>
    <property type="match status" value="1"/>
</dbReference>
<proteinExistence type="predicted"/>
<dbReference type="Proteomes" id="UP001260188">
    <property type="component" value="Unassembled WGS sequence"/>
</dbReference>
<dbReference type="InterPro" id="IPR017946">
    <property type="entry name" value="PLC-like_Pdiesterase_TIM-brl"/>
</dbReference>
<gene>
    <name evidence="2" type="ORF">QE367_000642</name>
</gene>
<keyword evidence="2" id="KW-0378">Hydrolase</keyword>